<dbReference type="PRINTS" id="PR00167">
    <property type="entry name" value="CACHANNEL"/>
</dbReference>
<feature type="transmembrane region" description="Helical" evidence="6">
    <location>
        <begin position="755"/>
        <end position="783"/>
    </location>
</feature>
<evidence type="ECO:0000256" key="1">
    <source>
        <dbReference type="ARBA" id="ARBA00004141"/>
    </source>
</evidence>
<feature type="transmembrane region" description="Helical" evidence="6">
    <location>
        <begin position="836"/>
        <end position="858"/>
    </location>
</feature>
<feature type="transmembrane region" description="Helical" evidence="6">
    <location>
        <begin position="1132"/>
        <end position="1151"/>
    </location>
</feature>
<feature type="transmembrane region" description="Helical" evidence="6">
    <location>
        <begin position="1302"/>
        <end position="1324"/>
    </location>
</feature>
<feature type="domain" description="Ion transport" evidence="7">
    <location>
        <begin position="1302"/>
        <end position="1547"/>
    </location>
</feature>
<feature type="domain" description="Ion transport" evidence="7">
    <location>
        <begin position="991"/>
        <end position="1261"/>
    </location>
</feature>
<reference evidence="9 10" key="1">
    <citation type="submission" date="2025-05" db="UniProtKB">
        <authorList>
            <consortium name="RefSeq"/>
        </authorList>
    </citation>
    <scope>IDENTIFICATION</scope>
</reference>
<dbReference type="InterPro" id="IPR027359">
    <property type="entry name" value="Volt_channel_dom_sf"/>
</dbReference>
<keyword evidence="8" id="KW-1185">Reference proteome</keyword>
<feature type="transmembrane region" description="Helical" evidence="6">
    <location>
        <begin position="1518"/>
        <end position="1540"/>
    </location>
</feature>
<keyword evidence="5" id="KW-0406">Ion transport</keyword>
<feature type="domain" description="Ion transport" evidence="7">
    <location>
        <begin position="56"/>
        <end position="397"/>
    </location>
</feature>
<evidence type="ECO:0000256" key="2">
    <source>
        <dbReference type="ARBA" id="ARBA00022692"/>
    </source>
</evidence>
<comment type="similarity">
    <text evidence="5">Belongs to the calcium channel alpha-1 subunit (TC 1.A.1.11) family.</text>
</comment>
<gene>
    <name evidence="9 10" type="primary">LOC100215717</name>
</gene>
<dbReference type="Pfam" id="PF00520">
    <property type="entry name" value="Ion_trans"/>
    <property type="match status" value="4"/>
</dbReference>
<feature type="transmembrane region" description="Helical" evidence="6">
    <location>
        <begin position="993"/>
        <end position="1012"/>
    </location>
</feature>
<evidence type="ECO:0000256" key="5">
    <source>
        <dbReference type="RuleBase" id="RU003808"/>
    </source>
</evidence>
<name>A0ABM4C9N6_HYDVU</name>
<evidence type="ECO:0000313" key="10">
    <source>
        <dbReference type="RefSeq" id="XP_065658361.1"/>
    </source>
</evidence>
<evidence type="ECO:0000259" key="7">
    <source>
        <dbReference type="Pfam" id="PF00520"/>
    </source>
</evidence>
<keyword evidence="2 6" id="KW-0812">Transmembrane</keyword>
<dbReference type="InterPro" id="IPR002077">
    <property type="entry name" value="VDCCAlpha1"/>
</dbReference>
<keyword evidence="5" id="KW-0107">Calcium channel</keyword>
<dbReference type="InterPro" id="IPR043203">
    <property type="entry name" value="VGCC_Ca_Na"/>
</dbReference>
<keyword evidence="5" id="KW-0109">Calcium transport</keyword>
<dbReference type="PANTHER" id="PTHR10037:SF230">
    <property type="entry name" value="CA[2+]-CHANNEL PROTEIN ALPHA[[1]] SUBUNIT T, ISOFORM F"/>
    <property type="match status" value="1"/>
</dbReference>
<protein>
    <submittedName>
        <fullName evidence="9 10">Voltage-dependent T-type calcium channel subunit alpha-1G isoform X3</fullName>
    </submittedName>
</protein>
<feature type="transmembrane region" description="Helical" evidence="6">
    <location>
        <begin position="1432"/>
        <end position="1451"/>
    </location>
</feature>
<sequence>MSSAKSLPCEAMTDQSIVESSDFLDPLDFYQDYSLFFLSKKTLLRHIAIKITLLPFLEKLTMTIIFANCITLGLFDPYDVKCKKQSCKALEIVETCIYVYFALEMVIKMVAFGVFGKQGYLSETWNRLDLFIVSAGTFELAYGDGEFLSSIRVIRVLRPLRAINRVPSIRILVTLLLDTLPMLGNVFILFMLIIAVFAIIGVQLWQGILRNRCFHNLTENVASILEYNNISRYYKLPDGDDWSLICSSAMNSGQVSCNSKFIPKYDNCSLNFFTMLNSANMTLTDIKNVSVFSNLISSNDNTSDCFNWNLLYTHCHASNSNPHYNVISFDSVSDAFIAIFQSITLEGWSEIMYFLQDAYSSWVWIYFLTLIVIGSYLLTNLCLVVVATQFSETRQRESALMAEARKKTRPGTFTSMSENENSGCYRQILSLAKYSIRNSYRRLRRRFIHKNNIKNAKLQNGSDGTVHFHHHYHHHHHHHHLHLCSSVKKDLDDAENDSLPDENHHASKCIKTLTENSIFNQLMLLPRNTASLIIPDKTVVICHGKSKLIASAPVLTAISMFPTVSKVDSSGDCSVNAVYQSLVDHSLSEEEVDEDYLEECKNAGCYDNENLKPDVSYKEKKITNFLSLMRNKFRVCCESNVFKYSIMIAIFLNSLTMACEHYNQPEKLTAALEVFNTIFTVVFTFECIFKLSAYGFYSYIKDPFNVFDAVIVIISLVEFIGASKGGGVSVLRTFRLMRIFKLIRFMPMLQKQVKVMLATLDSVMTFLGLLSIFIFTCSILGMHLFGAKMIFEEGSVRHNFDNLMWSLITVFQVLTQEDWNAVLYDAVRGTTKWASIYFIFIMVLGNYILFNLLVAILVEGFSTETDGILSSPLKLKSISREFLHNDAKENRVLVNSKKIHYYSLPNILSQENSFNELSHKDILLRNNKKFASETHIAKKDTELEEKQEEKVEGKKFFYKRCTFFNKRRNWSLYLFAPENKCRAKVYGLVKHPWFDYFILFFIATNCVIMALERPSILDGSQERLIIDYCNIAFTIVFTIEMMIKIFADGFYFGEETTYLRSGWNKMDFILVLTSLVDLFVTHIVHTRSHILGVLKVLRAFRTLRPLRLISRAPGLKIVVETLLASLAPIGNLVVVAFVFFTIFGILGVQLFKGKFHHCKGANETVTNYNECTLYGGSWENKKYNFDNLFQALFSLFVFATKDGWVSLMYDGIDAVGIDQEPIKNYNPWAFLYFVSFLLIAGFVVINMVVGVIIDNFQKCREVVEEEMEIPSGDLSDSNDEIPQTLNEYSYIRKKVYTFVSHYKFDFAIAIIIGLNVLSMAMEYYQMPEKLSLCLKILNYIFTSIFILEALLKIYGFGPRLFFKQRWNQLDIVIVFLSIIGIIFEEINSKLPINPTIIRVMRILRIARILKILKAARGIQKLLNCVSKAIPQVGNLSMLFALIFFIFSALGIELFGRLDCSRDECNGIGRHAHFKSFDYALLTLFRISTGDNWSGILKDTINEKLCVEPCPFLPYISPLYFAVFVLTSQFVLVNVVVAVLMKQLEDTKSVIETNSEYDSPSVSSKDETTKFCIEDKSSIQTKNREYEEIKLGEKYESLSLLQSINMAGDAACIKKSNNNNIFFNLREDLNDGFIHTKKENTDDNHFTDQDLTDQS</sequence>
<keyword evidence="5" id="KW-0813">Transport</keyword>
<dbReference type="Gene3D" id="1.20.120.350">
    <property type="entry name" value="Voltage-gated potassium channels. Chain C"/>
    <property type="match status" value="4"/>
</dbReference>
<feature type="transmembrane region" description="Helical" evidence="6">
    <location>
        <begin position="362"/>
        <end position="387"/>
    </location>
</feature>
<feature type="transmembrane region" description="Helical" evidence="6">
    <location>
        <begin position="1188"/>
        <end position="1209"/>
    </location>
</feature>
<dbReference type="GeneID" id="100215717"/>
<evidence type="ECO:0000256" key="4">
    <source>
        <dbReference type="ARBA" id="ARBA00023136"/>
    </source>
</evidence>
<evidence type="ECO:0000313" key="8">
    <source>
        <dbReference type="Proteomes" id="UP001652625"/>
    </source>
</evidence>
<comment type="subcellular location">
    <subcellularLocation>
        <location evidence="1 5">Membrane</location>
        <topology evidence="1 5">Multi-pass membrane protein</topology>
    </subcellularLocation>
</comment>
<feature type="transmembrane region" description="Helical" evidence="6">
    <location>
        <begin position="182"/>
        <end position="205"/>
    </location>
</feature>
<organism evidence="8 10">
    <name type="scientific">Hydra vulgaris</name>
    <name type="common">Hydra</name>
    <name type="synonym">Hydra attenuata</name>
    <dbReference type="NCBI Taxonomy" id="6087"/>
    <lineage>
        <taxon>Eukaryota</taxon>
        <taxon>Metazoa</taxon>
        <taxon>Cnidaria</taxon>
        <taxon>Hydrozoa</taxon>
        <taxon>Hydroidolina</taxon>
        <taxon>Anthoathecata</taxon>
        <taxon>Aplanulata</taxon>
        <taxon>Hydridae</taxon>
        <taxon>Hydra</taxon>
    </lineage>
</organism>
<keyword evidence="5" id="KW-0851">Voltage-gated channel</keyword>
<feature type="transmembrane region" description="Helical" evidence="6">
    <location>
        <begin position="674"/>
        <end position="697"/>
    </location>
</feature>
<feature type="transmembrane region" description="Helical" evidence="6">
    <location>
        <begin position="1229"/>
        <end position="1253"/>
    </location>
</feature>
<feature type="transmembrane region" description="Helical" evidence="6">
    <location>
        <begin position="1024"/>
        <end position="1046"/>
    </location>
</feature>
<evidence type="ECO:0000313" key="9">
    <source>
        <dbReference type="RefSeq" id="XP_065658360.1"/>
    </source>
</evidence>
<feature type="transmembrane region" description="Helical" evidence="6">
    <location>
        <begin position="47"/>
        <end position="75"/>
    </location>
</feature>
<dbReference type="SUPFAM" id="SSF81324">
    <property type="entry name" value="Voltage-gated potassium channels"/>
    <property type="match status" value="4"/>
</dbReference>
<evidence type="ECO:0000256" key="3">
    <source>
        <dbReference type="ARBA" id="ARBA00022989"/>
    </source>
</evidence>
<evidence type="ECO:0000256" key="6">
    <source>
        <dbReference type="SAM" id="Phobius"/>
    </source>
</evidence>
<dbReference type="Gene3D" id="1.10.287.70">
    <property type="match status" value="4"/>
</dbReference>
<dbReference type="RefSeq" id="XP_065658360.1">
    <property type="nucleotide sequence ID" value="XM_065802288.1"/>
</dbReference>
<proteinExistence type="inferred from homology"/>
<dbReference type="PANTHER" id="PTHR10037">
    <property type="entry name" value="VOLTAGE-GATED CATION CHANNEL CALCIUM AND SODIUM"/>
    <property type="match status" value="1"/>
</dbReference>
<dbReference type="InterPro" id="IPR005821">
    <property type="entry name" value="Ion_trans_dom"/>
</dbReference>
<keyword evidence="5" id="KW-0407">Ion channel</keyword>
<dbReference type="Proteomes" id="UP001652625">
    <property type="component" value="Chromosome 08"/>
</dbReference>
<feature type="transmembrane region" description="Helical" evidence="6">
    <location>
        <begin position="1066"/>
        <end position="1085"/>
    </location>
</feature>
<feature type="transmembrane region" description="Helical" evidence="6">
    <location>
        <begin position="96"/>
        <end position="115"/>
    </location>
</feature>
<keyword evidence="4 6" id="KW-0472">Membrane</keyword>
<feature type="domain" description="Ion transport" evidence="7">
    <location>
        <begin position="640"/>
        <end position="865"/>
    </location>
</feature>
<feature type="transmembrane region" description="Helical" evidence="6">
    <location>
        <begin position="709"/>
        <end position="734"/>
    </location>
</feature>
<dbReference type="RefSeq" id="XP_065658361.1">
    <property type="nucleotide sequence ID" value="XM_065802289.1"/>
</dbReference>
<accession>A0ABM4C9N6</accession>
<keyword evidence="3 6" id="KW-1133">Transmembrane helix</keyword>
<keyword evidence="5" id="KW-0106">Calcium</keyword>
<feature type="transmembrane region" description="Helical" evidence="6">
    <location>
        <begin position="1336"/>
        <end position="1354"/>
    </location>
</feature>